<accession>A0A1K1KRA3</accession>
<feature type="transmembrane region" description="Helical" evidence="1">
    <location>
        <begin position="100"/>
        <end position="118"/>
    </location>
</feature>
<protein>
    <recommendedName>
        <fullName evidence="4">Membrane protein 6-pyruvoyl-tetrahydropterin synthase-related domain-containing protein</fullName>
    </recommendedName>
</protein>
<dbReference type="Proteomes" id="UP000190935">
    <property type="component" value="Chromosome I"/>
</dbReference>
<keyword evidence="1" id="KW-0472">Membrane</keyword>
<dbReference type="EMBL" id="LT630287">
    <property type="protein sequence ID" value="SFV41432.1"/>
    <property type="molecule type" value="Genomic_DNA"/>
</dbReference>
<reference evidence="3" key="1">
    <citation type="submission" date="2016-11" db="EMBL/GenBank/DDBJ databases">
        <authorList>
            <person name="Papadimitriou K."/>
        </authorList>
    </citation>
    <scope>NUCLEOTIDE SEQUENCE [LARGE SCALE GENOMIC DNA]</scope>
    <source>
        <strain evidence="3">ACA-DC 1533</strain>
    </source>
</reference>
<feature type="transmembrane region" description="Helical" evidence="1">
    <location>
        <begin position="124"/>
        <end position="142"/>
    </location>
</feature>
<feature type="transmembrane region" description="Helical" evidence="1">
    <location>
        <begin position="373"/>
        <end position="391"/>
    </location>
</feature>
<evidence type="ECO:0008006" key="4">
    <source>
        <dbReference type="Google" id="ProtNLM"/>
    </source>
</evidence>
<feature type="transmembrane region" description="Helical" evidence="1">
    <location>
        <begin position="154"/>
        <end position="172"/>
    </location>
</feature>
<feature type="transmembrane region" description="Helical" evidence="1">
    <location>
        <begin position="75"/>
        <end position="93"/>
    </location>
</feature>
<evidence type="ECO:0000313" key="3">
    <source>
        <dbReference type="Proteomes" id="UP000190935"/>
    </source>
</evidence>
<organism evidence="2 3">
    <name type="scientific">Ligilactobacillus acidipiscis</name>
    <dbReference type="NCBI Taxonomy" id="89059"/>
    <lineage>
        <taxon>Bacteria</taxon>
        <taxon>Bacillati</taxon>
        <taxon>Bacillota</taxon>
        <taxon>Bacilli</taxon>
        <taxon>Lactobacillales</taxon>
        <taxon>Lactobacillaceae</taxon>
        <taxon>Ligilactobacillus</taxon>
    </lineage>
</organism>
<keyword evidence="1" id="KW-0812">Transmembrane</keyword>
<feature type="transmembrane region" description="Helical" evidence="1">
    <location>
        <begin position="9"/>
        <end position="27"/>
    </location>
</feature>
<dbReference type="KEGG" id="laca:LAC1533_2009"/>
<feature type="transmembrane region" description="Helical" evidence="1">
    <location>
        <begin position="278"/>
        <end position="298"/>
    </location>
</feature>
<keyword evidence="1" id="KW-1133">Transmembrane helix</keyword>
<gene>
    <name evidence="2" type="ORF">LAC1533_2009</name>
</gene>
<dbReference type="AlphaFoldDB" id="A0A1K1KRA3"/>
<feature type="transmembrane region" description="Helical" evidence="1">
    <location>
        <begin position="192"/>
        <end position="213"/>
    </location>
</feature>
<proteinExistence type="predicted"/>
<sequence length="582" mass="66003">MSRQFKQNGIITIMFIILSAGATIMVMKDGVINGIASDAGFHFSRVEQIYDNLKNGSFFTFIATNTFHQTGAGSFLFYPTVFLYPWAFLRFFLDPVSSFYCWYGIMTFLCLMISYFSMKSFSKETSRSAFFALLYTFGLYRLRLGIVNLVLGEFVAYTFLPLAFVGFYQVFWGDSRKWYDLAIGVALIGYSHFLSLYLTVLIFITILICNIIIKNNLSKGRLLSLVKSIITAILLMGYVLVPFLTDYLGKNLKVPAKGAWFVNTINDLISSSLANGPFAAYNIGFFLIVGALIGWYFVKNNNLELSIYISGILILLMSTSFFPWEGVKKTFLGTIQFPYRLHSYGSLLIAVTTSFILVKILKKKPKRTRMLTYVAFLIIFGISYSGVIQTVNSKERINSAQYLAPNKDGSVQPLDTHNLYKVDKRNYHNIFQYSVTFGESDYYPKKSVNGKNTPEYIGKEGGIWQKVAFINNKKKNVIPVGTPNNLTYFIKTSKSGSIDLPVVAYSNTYAYINGSRTNYSISKRGTVSVQVKSGNNRITVGYKPSMAFYFFVVVAIATWACLFLSWIYRLNKHTRQQVIQKE</sequence>
<feature type="transmembrane region" description="Helical" evidence="1">
    <location>
        <begin position="225"/>
        <end position="245"/>
    </location>
</feature>
<evidence type="ECO:0000256" key="1">
    <source>
        <dbReference type="SAM" id="Phobius"/>
    </source>
</evidence>
<name>A0A1K1KRA3_9LACO</name>
<feature type="transmembrane region" description="Helical" evidence="1">
    <location>
        <begin position="344"/>
        <end position="361"/>
    </location>
</feature>
<feature type="transmembrane region" description="Helical" evidence="1">
    <location>
        <begin position="546"/>
        <end position="568"/>
    </location>
</feature>
<feature type="transmembrane region" description="Helical" evidence="1">
    <location>
        <begin position="305"/>
        <end position="324"/>
    </location>
</feature>
<evidence type="ECO:0000313" key="2">
    <source>
        <dbReference type="EMBL" id="SFV41432.1"/>
    </source>
</evidence>